<evidence type="ECO:0000259" key="1">
    <source>
        <dbReference type="PROSITE" id="PS50127"/>
    </source>
</evidence>
<dbReference type="SUPFAM" id="SSF54495">
    <property type="entry name" value="UBC-like"/>
    <property type="match status" value="1"/>
</dbReference>
<proteinExistence type="predicted"/>
<dbReference type="PROSITE" id="PS50127">
    <property type="entry name" value="UBC_2"/>
    <property type="match status" value="1"/>
</dbReference>
<dbReference type="InterPro" id="IPR016135">
    <property type="entry name" value="UBQ-conjugating_enzyme/RWD"/>
</dbReference>
<dbReference type="PANTHER" id="PTHR24068">
    <property type="entry name" value="UBIQUITIN-CONJUGATING ENZYME E2"/>
    <property type="match status" value="1"/>
</dbReference>
<reference evidence="2" key="1">
    <citation type="journal article" date="2020" name="Nature">
        <title>Giant virus diversity and host interactions through global metagenomics.</title>
        <authorList>
            <person name="Schulz F."/>
            <person name="Roux S."/>
            <person name="Paez-Espino D."/>
            <person name="Jungbluth S."/>
            <person name="Walsh D.A."/>
            <person name="Denef V.J."/>
            <person name="McMahon K.D."/>
            <person name="Konstantinidis K.T."/>
            <person name="Eloe-Fadrosh E.A."/>
            <person name="Kyrpides N.C."/>
            <person name="Woyke T."/>
        </authorList>
    </citation>
    <scope>NUCLEOTIDE SEQUENCE</scope>
    <source>
        <strain evidence="2">GVMAG-M-3300025860-20</strain>
    </source>
</reference>
<feature type="domain" description="UBC core" evidence="1">
    <location>
        <begin position="7"/>
        <end position="172"/>
    </location>
</feature>
<protein>
    <recommendedName>
        <fullName evidence="1">UBC core domain-containing protein</fullName>
    </recommendedName>
</protein>
<sequence length="173" mass="19678">MSSSAARALKRIVKDYKHIKNSDDYDDSFKVSPIYTSDFDENGEISELPDMFHWGGHIYGPSDTPYENGAFPIDIKFTTKYPIEPPSIKFNCKIYHPNMTSCGMICLNILKRKPDGDWSSAWTLGAVLLSIHSLMEKSNPNDPLNTEAANLYKNNRERFNAIATKWTTDYAKI</sequence>
<organism evidence="2">
    <name type="scientific">viral metagenome</name>
    <dbReference type="NCBI Taxonomy" id="1070528"/>
    <lineage>
        <taxon>unclassified sequences</taxon>
        <taxon>metagenomes</taxon>
        <taxon>organismal metagenomes</taxon>
    </lineage>
</organism>
<dbReference type="Gene3D" id="3.10.110.10">
    <property type="entry name" value="Ubiquitin Conjugating Enzyme"/>
    <property type="match status" value="1"/>
</dbReference>
<dbReference type="EMBL" id="MN740334">
    <property type="protein sequence ID" value="QHU01041.1"/>
    <property type="molecule type" value="Genomic_DNA"/>
</dbReference>
<dbReference type="AlphaFoldDB" id="A0A6C0J8F0"/>
<dbReference type="SMART" id="SM00212">
    <property type="entry name" value="UBCc"/>
    <property type="match status" value="1"/>
</dbReference>
<dbReference type="Pfam" id="PF00179">
    <property type="entry name" value="UQ_con"/>
    <property type="match status" value="1"/>
</dbReference>
<accession>A0A6C0J8F0</accession>
<dbReference type="InterPro" id="IPR000608">
    <property type="entry name" value="UBC"/>
</dbReference>
<name>A0A6C0J8F0_9ZZZZ</name>
<evidence type="ECO:0000313" key="2">
    <source>
        <dbReference type="EMBL" id="QHU01041.1"/>
    </source>
</evidence>